<dbReference type="InterPro" id="IPR036163">
    <property type="entry name" value="HMA_dom_sf"/>
</dbReference>
<evidence type="ECO:0000256" key="9">
    <source>
        <dbReference type="ARBA" id="ARBA00023136"/>
    </source>
</evidence>
<dbReference type="NCBIfam" id="TIGR01494">
    <property type="entry name" value="ATPase_P-type"/>
    <property type="match status" value="1"/>
</dbReference>
<dbReference type="InterPro" id="IPR001757">
    <property type="entry name" value="P_typ_ATPase"/>
</dbReference>
<dbReference type="PROSITE" id="PS50846">
    <property type="entry name" value="HMA_2"/>
    <property type="match status" value="1"/>
</dbReference>
<dbReference type="InterPro" id="IPR018303">
    <property type="entry name" value="ATPase_P-typ_P_site"/>
</dbReference>
<feature type="transmembrane region" description="Helical" evidence="12">
    <location>
        <begin position="102"/>
        <end position="119"/>
    </location>
</feature>
<dbReference type="SFLD" id="SFLDS00003">
    <property type="entry name" value="Haloacid_Dehalogenase"/>
    <property type="match status" value="1"/>
</dbReference>
<dbReference type="InterPro" id="IPR023299">
    <property type="entry name" value="ATPase_P-typ_cyto_dom_N"/>
</dbReference>
<dbReference type="EMBL" id="RKHY01000001">
    <property type="protein sequence ID" value="ROS44716.1"/>
    <property type="molecule type" value="Genomic_DNA"/>
</dbReference>
<proteinExistence type="inferred from homology"/>
<dbReference type="Pfam" id="PF00702">
    <property type="entry name" value="Hydrolase"/>
    <property type="match status" value="1"/>
</dbReference>
<comment type="similarity">
    <text evidence="2 12">Belongs to the cation transport ATPase (P-type) (TC 3.A.3) family. Type IB subfamily.</text>
</comment>
<dbReference type="GO" id="GO:0005507">
    <property type="term" value="F:copper ion binding"/>
    <property type="evidence" value="ECO:0007669"/>
    <property type="project" value="TreeGrafter"/>
</dbReference>
<dbReference type="Gene3D" id="3.40.1110.10">
    <property type="entry name" value="Calcium-transporting ATPase, cytoplasmic domain N"/>
    <property type="match status" value="1"/>
</dbReference>
<dbReference type="InterPro" id="IPR059000">
    <property type="entry name" value="ATPase_P-type_domA"/>
</dbReference>
<reference evidence="14 15" key="1">
    <citation type="submission" date="2018-11" db="EMBL/GenBank/DDBJ databases">
        <title>Sequencing the genomes of 1000 actinobacteria strains.</title>
        <authorList>
            <person name="Klenk H.-P."/>
        </authorList>
    </citation>
    <scope>NUCLEOTIDE SEQUENCE [LARGE SCALE GENOMIC DNA]</scope>
    <source>
        <strain evidence="14 15">DSM 44348</strain>
    </source>
</reference>
<gene>
    <name evidence="14" type="ORF">EDD35_7163</name>
</gene>
<organism evidence="14 15">
    <name type="scientific">Amycolatopsis thermoflava</name>
    <dbReference type="NCBI Taxonomy" id="84480"/>
    <lineage>
        <taxon>Bacteria</taxon>
        <taxon>Bacillati</taxon>
        <taxon>Actinomycetota</taxon>
        <taxon>Actinomycetes</taxon>
        <taxon>Pseudonocardiales</taxon>
        <taxon>Pseudonocardiaceae</taxon>
        <taxon>Amycolatopsis</taxon>
        <taxon>Amycolatopsis methanolica group</taxon>
    </lineage>
</organism>
<evidence type="ECO:0000256" key="3">
    <source>
        <dbReference type="ARBA" id="ARBA00022692"/>
    </source>
</evidence>
<dbReference type="NCBIfam" id="TIGR01525">
    <property type="entry name" value="ATPase-IB_hvy"/>
    <property type="match status" value="1"/>
</dbReference>
<feature type="transmembrane region" description="Helical" evidence="12">
    <location>
        <begin position="699"/>
        <end position="716"/>
    </location>
</feature>
<dbReference type="InterPro" id="IPR036412">
    <property type="entry name" value="HAD-like_sf"/>
</dbReference>
<dbReference type="PRINTS" id="PR00120">
    <property type="entry name" value="HATPASE"/>
</dbReference>
<name>A0A3N2H719_9PSEU</name>
<dbReference type="Gene3D" id="2.70.150.10">
    <property type="entry name" value="Calcium-transporting ATPase, cytoplasmic transduction domain A"/>
    <property type="match status" value="1"/>
</dbReference>
<dbReference type="GO" id="GO:0043682">
    <property type="term" value="F:P-type divalent copper transporter activity"/>
    <property type="evidence" value="ECO:0007669"/>
    <property type="project" value="TreeGrafter"/>
</dbReference>
<feature type="transmembrane region" description="Helical" evidence="12">
    <location>
        <begin position="206"/>
        <end position="224"/>
    </location>
</feature>
<dbReference type="PROSITE" id="PS01047">
    <property type="entry name" value="HMA_1"/>
    <property type="match status" value="1"/>
</dbReference>
<dbReference type="InterPro" id="IPR023214">
    <property type="entry name" value="HAD_sf"/>
</dbReference>
<dbReference type="GO" id="GO:0005886">
    <property type="term" value="C:plasma membrane"/>
    <property type="evidence" value="ECO:0007669"/>
    <property type="project" value="UniProtKB-SubCell"/>
</dbReference>
<feature type="transmembrane region" description="Helical" evidence="12">
    <location>
        <begin position="722"/>
        <end position="740"/>
    </location>
</feature>
<dbReference type="SUPFAM" id="SSF81653">
    <property type="entry name" value="Calcium ATPase, transduction domain A"/>
    <property type="match status" value="1"/>
</dbReference>
<dbReference type="CDD" id="cd00371">
    <property type="entry name" value="HMA"/>
    <property type="match status" value="1"/>
</dbReference>
<comment type="catalytic activity">
    <reaction evidence="10">
        <text>ATP + H2O = ADP + phosphate + H(+)</text>
        <dbReference type="Rhea" id="RHEA:13065"/>
        <dbReference type="ChEBI" id="CHEBI:15377"/>
        <dbReference type="ChEBI" id="CHEBI:15378"/>
        <dbReference type="ChEBI" id="CHEBI:30616"/>
        <dbReference type="ChEBI" id="CHEBI:43474"/>
        <dbReference type="ChEBI" id="CHEBI:456216"/>
    </reaction>
</comment>
<keyword evidence="12" id="KW-1003">Cell membrane</keyword>
<accession>A0A3N2H719</accession>
<evidence type="ECO:0000256" key="10">
    <source>
        <dbReference type="ARBA" id="ARBA00049360"/>
    </source>
</evidence>
<comment type="caution">
    <text evidence="14">The sequence shown here is derived from an EMBL/GenBank/DDBJ whole genome shotgun (WGS) entry which is preliminary data.</text>
</comment>
<dbReference type="SUPFAM" id="SSF56784">
    <property type="entry name" value="HAD-like"/>
    <property type="match status" value="1"/>
</dbReference>
<keyword evidence="9 12" id="KW-0472">Membrane</keyword>
<dbReference type="RefSeq" id="WP_123686638.1">
    <property type="nucleotide sequence ID" value="NZ_RKHY01000001.1"/>
</dbReference>
<feature type="transmembrane region" description="Helical" evidence="12">
    <location>
        <begin position="386"/>
        <end position="413"/>
    </location>
</feature>
<evidence type="ECO:0000256" key="8">
    <source>
        <dbReference type="ARBA" id="ARBA00022989"/>
    </source>
</evidence>
<dbReference type="Proteomes" id="UP000274843">
    <property type="component" value="Unassembled WGS sequence"/>
</dbReference>
<keyword evidence="4 12" id="KW-0479">Metal-binding</keyword>
<dbReference type="GeneID" id="301848401"/>
<dbReference type="InterPro" id="IPR017969">
    <property type="entry name" value="Heavy-metal-associated_CS"/>
</dbReference>
<feature type="transmembrane region" description="Helical" evidence="12">
    <location>
        <begin position="125"/>
        <end position="143"/>
    </location>
</feature>
<evidence type="ECO:0000256" key="4">
    <source>
        <dbReference type="ARBA" id="ARBA00022723"/>
    </source>
</evidence>
<dbReference type="PANTHER" id="PTHR43520">
    <property type="entry name" value="ATP7, ISOFORM B"/>
    <property type="match status" value="1"/>
</dbReference>
<evidence type="ECO:0000313" key="14">
    <source>
        <dbReference type="EMBL" id="ROS44716.1"/>
    </source>
</evidence>
<feature type="domain" description="HMA" evidence="13">
    <location>
        <begin position="14"/>
        <end position="78"/>
    </location>
</feature>
<evidence type="ECO:0000256" key="5">
    <source>
        <dbReference type="ARBA" id="ARBA00022741"/>
    </source>
</evidence>
<dbReference type="Pfam" id="PF00122">
    <property type="entry name" value="E1-E2_ATPase"/>
    <property type="match status" value="1"/>
</dbReference>
<dbReference type="Pfam" id="PF00403">
    <property type="entry name" value="HMA"/>
    <property type="match status" value="1"/>
</dbReference>
<evidence type="ECO:0000256" key="2">
    <source>
        <dbReference type="ARBA" id="ARBA00006024"/>
    </source>
</evidence>
<dbReference type="PRINTS" id="PR00119">
    <property type="entry name" value="CATATPASE"/>
</dbReference>
<dbReference type="SUPFAM" id="SSF81665">
    <property type="entry name" value="Calcium ATPase, transmembrane domain M"/>
    <property type="match status" value="1"/>
</dbReference>
<dbReference type="Gene3D" id="3.30.70.100">
    <property type="match status" value="1"/>
</dbReference>
<evidence type="ECO:0000256" key="7">
    <source>
        <dbReference type="ARBA" id="ARBA00022967"/>
    </source>
</evidence>
<evidence type="ECO:0000256" key="1">
    <source>
        <dbReference type="ARBA" id="ARBA00004651"/>
    </source>
</evidence>
<dbReference type="FunFam" id="2.70.150.10:FF:000002">
    <property type="entry name" value="Copper-transporting ATPase 1, putative"/>
    <property type="match status" value="1"/>
</dbReference>
<keyword evidence="6 12" id="KW-0067">ATP-binding</keyword>
<dbReference type="SUPFAM" id="SSF55008">
    <property type="entry name" value="HMA, heavy metal-associated domain"/>
    <property type="match status" value="1"/>
</dbReference>
<dbReference type="InterPro" id="IPR023298">
    <property type="entry name" value="ATPase_P-typ_TM_dom_sf"/>
</dbReference>
<dbReference type="PANTHER" id="PTHR43520:SF8">
    <property type="entry name" value="P-TYPE CU(+) TRANSPORTER"/>
    <property type="match status" value="1"/>
</dbReference>
<dbReference type="SFLD" id="SFLDG00002">
    <property type="entry name" value="C1.7:_P-type_atpase_like"/>
    <property type="match status" value="1"/>
</dbReference>
<dbReference type="GO" id="GO:0005524">
    <property type="term" value="F:ATP binding"/>
    <property type="evidence" value="ECO:0007669"/>
    <property type="project" value="UniProtKB-UniRule"/>
</dbReference>
<dbReference type="InterPro" id="IPR027256">
    <property type="entry name" value="P-typ_ATPase_IB"/>
</dbReference>
<evidence type="ECO:0000313" key="15">
    <source>
        <dbReference type="Proteomes" id="UP000274843"/>
    </source>
</evidence>
<dbReference type="GO" id="GO:0016887">
    <property type="term" value="F:ATP hydrolysis activity"/>
    <property type="evidence" value="ECO:0007669"/>
    <property type="project" value="InterPro"/>
</dbReference>
<evidence type="ECO:0000256" key="12">
    <source>
        <dbReference type="RuleBase" id="RU362081"/>
    </source>
</evidence>
<evidence type="ECO:0000256" key="11">
    <source>
        <dbReference type="ARBA" id="ARBA00074171"/>
    </source>
</evidence>
<keyword evidence="8 12" id="KW-1133">Transmembrane helix</keyword>
<dbReference type="FunFam" id="3.30.70.100:FF:000005">
    <property type="entry name" value="Copper-exporting P-type ATPase A"/>
    <property type="match status" value="1"/>
</dbReference>
<evidence type="ECO:0000259" key="13">
    <source>
        <dbReference type="PROSITE" id="PS50846"/>
    </source>
</evidence>
<keyword evidence="7" id="KW-1278">Translocase</keyword>
<dbReference type="Gene3D" id="3.40.50.1000">
    <property type="entry name" value="HAD superfamily/HAD-like"/>
    <property type="match status" value="1"/>
</dbReference>
<dbReference type="NCBIfam" id="TIGR01511">
    <property type="entry name" value="ATPase-IB1_Cu"/>
    <property type="match status" value="1"/>
</dbReference>
<sequence>MTSDVQNLPQAAAQDIELAIGGMTCASCAMRIERKLNKLDGVTATVNYATEKAKVSYPAGLDPATLVAQVEAAGYTATVPQPKTAEPEAAEEDPTASLRQRLIGSLVLAVPVIVLAMVPALQFTYWQWISLTLAAPVIVWGAWPFHRAAWTNLRHGAATMDTLVSMGTLAAFAWSLYALLFGSAGTPGMTHPFELTIQRISGDGNIYLEVAAGVTTFILAGRYFEARSKRRAGAALRALLELGAKDVAVLRNGREERIPVEQLAVGDRFVVRPGEKIATDGVVEEGSSAVDASMLTGESVPVEVGPGDPVTGATVNSGGRLVVRATRVGADTQLAQMAKLVEQAQTGKAAVQRLADRISAVFVPVVIALATGTLAFWLGAGGTVSAAFTAAVAVLIIACPCALGLATPTALLVGTGRGAQLGILIKGPEVLESTRRVDTIVLDKTGTVTTGKMALTEVHTDGADTAEVLRLAGALESASEHPIAQAIATGARDRVGDLPGVEGFTNIEGLGVQGIVDGKAVLVGRTALLADWSQHLSPDLAEAKAAAERQSKTAVAVGWDGRARAVLVVADTVKPTSAEAIRQLRGLGLTPILLTGDNRAAAEAVAAEVGIDQVIAEVLPKDKVDVVKRLQGEGKVVAMVGDGVNDAAALAQADLGLAMGTGTDVAIEASDLTLVRGDLRVAADAIRLSRRTLRTIKGNLFWAFAYNIAALPLAAAGLLNPMIAGAAMAFSSVFVVSNSLRLRAFRSSITEAGPGEDIARRAAEEPVAVG</sequence>
<evidence type="ECO:0000256" key="6">
    <source>
        <dbReference type="ARBA" id="ARBA00022840"/>
    </source>
</evidence>
<feature type="transmembrane region" description="Helical" evidence="12">
    <location>
        <begin position="358"/>
        <end position="380"/>
    </location>
</feature>
<keyword evidence="3 12" id="KW-0812">Transmembrane</keyword>
<dbReference type="SFLD" id="SFLDF00027">
    <property type="entry name" value="p-type_atpase"/>
    <property type="match status" value="1"/>
</dbReference>
<dbReference type="PROSITE" id="PS00154">
    <property type="entry name" value="ATPASE_E1_E2"/>
    <property type="match status" value="1"/>
</dbReference>
<keyword evidence="15" id="KW-1185">Reference proteome</keyword>
<comment type="subcellular location">
    <subcellularLocation>
        <location evidence="1">Cell membrane</location>
        <topology evidence="1">Multi-pass membrane protein</topology>
    </subcellularLocation>
</comment>
<dbReference type="InterPro" id="IPR044492">
    <property type="entry name" value="P_typ_ATPase_HD_dom"/>
</dbReference>
<dbReference type="CDD" id="cd02094">
    <property type="entry name" value="P-type_ATPase_Cu-like"/>
    <property type="match status" value="1"/>
</dbReference>
<dbReference type="AlphaFoldDB" id="A0A3N2H719"/>
<feature type="transmembrane region" description="Helical" evidence="12">
    <location>
        <begin position="163"/>
        <end position="186"/>
    </location>
</feature>
<protein>
    <recommendedName>
        <fullName evidence="11">Cation-transporting P-type ATPase B</fullName>
    </recommendedName>
</protein>
<dbReference type="InterPro" id="IPR006121">
    <property type="entry name" value="HMA_dom"/>
</dbReference>
<dbReference type="GO" id="GO:0055070">
    <property type="term" value="P:copper ion homeostasis"/>
    <property type="evidence" value="ECO:0007669"/>
    <property type="project" value="TreeGrafter"/>
</dbReference>
<keyword evidence="5 12" id="KW-0547">Nucleotide-binding</keyword>
<dbReference type="InterPro" id="IPR008250">
    <property type="entry name" value="ATPase_P-typ_transduc_dom_A_sf"/>
</dbReference>